<name>A0A1E5RHF7_9ASCO</name>
<comment type="caution">
    <text evidence="8">The sequence shown here is derived from an EMBL/GenBank/DDBJ whole genome shotgun (WGS) entry which is preliminary data.</text>
</comment>
<dbReference type="InParanoid" id="A0A1E5RHF7"/>
<dbReference type="Pfam" id="PF02847">
    <property type="entry name" value="MA3"/>
    <property type="match status" value="1"/>
</dbReference>
<dbReference type="PANTHER" id="PTHR18034">
    <property type="entry name" value="CELL CYCLE CONTROL PROTEIN CWF22-RELATED"/>
    <property type="match status" value="1"/>
</dbReference>
<evidence type="ECO:0000256" key="4">
    <source>
        <dbReference type="ARBA" id="ARBA00023242"/>
    </source>
</evidence>
<evidence type="ECO:0000313" key="8">
    <source>
        <dbReference type="EMBL" id="OEJ86330.1"/>
    </source>
</evidence>
<dbReference type="InterPro" id="IPR003891">
    <property type="entry name" value="Initiation_fac_eIF4g_MI"/>
</dbReference>
<keyword evidence="4" id="KW-0539">Nucleus</keyword>
<organism evidence="8 9">
    <name type="scientific">Hanseniaspora osmophila</name>
    <dbReference type="NCBI Taxonomy" id="56408"/>
    <lineage>
        <taxon>Eukaryota</taxon>
        <taxon>Fungi</taxon>
        <taxon>Dikarya</taxon>
        <taxon>Ascomycota</taxon>
        <taxon>Saccharomycotina</taxon>
        <taxon>Saccharomycetes</taxon>
        <taxon>Saccharomycodales</taxon>
        <taxon>Saccharomycodaceae</taxon>
        <taxon>Hanseniaspora</taxon>
    </lineage>
</organism>
<evidence type="ECO:0000313" key="9">
    <source>
        <dbReference type="Proteomes" id="UP000095728"/>
    </source>
</evidence>
<evidence type="ECO:0000256" key="3">
    <source>
        <dbReference type="ARBA" id="ARBA00023187"/>
    </source>
</evidence>
<dbReference type="Proteomes" id="UP000095728">
    <property type="component" value="Unassembled WGS sequence"/>
</dbReference>
<evidence type="ECO:0000256" key="2">
    <source>
        <dbReference type="ARBA" id="ARBA00022664"/>
    </source>
</evidence>
<dbReference type="SMART" id="SM00544">
    <property type="entry name" value="MA3"/>
    <property type="match status" value="1"/>
</dbReference>
<feature type="region of interest" description="Disordered" evidence="6">
    <location>
        <begin position="182"/>
        <end position="201"/>
    </location>
</feature>
<dbReference type="EMBL" id="LPNM01000006">
    <property type="protein sequence ID" value="OEJ86330.1"/>
    <property type="molecule type" value="Genomic_DNA"/>
</dbReference>
<dbReference type="PROSITE" id="PS51366">
    <property type="entry name" value="MI"/>
    <property type="match status" value="1"/>
</dbReference>
<evidence type="ECO:0000256" key="6">
    <source>
        <dbReference type="SAM" id="MobiDB-lite"/>
    </source>
</evidence>
<dbReference type="InterPro" id="IPR050781">
    <property type="entry name" value="CWC22_splicing_factor"/>
</dbReference>
<dbReference type="AlphaFoldDB" id="A0A1E5RHF7"/>
<proteinExistence type="predicted"/>
<keyword evidence="9" id="KW-1185">Reference proteome</keyword>
<dbReference type="GO" id="GO:0003723">
    <property type="term" value="F:RNA binding"/>
    <property type="evidence" value="ECO:0007669"/>
    <property type="project" value="TreeGrafter"/>
</dbReference>
<comment type="subcellular location">
    <subcellularLocation>
        <location evidence="1">Nucleus</location>
    </subcellularLocation>
</comment>
<evidence type="ECO:0000256" key="5">
    <source>
        <dbReference type="ARBA" id="ARBA00040804"/>
    </source>
</evidence>
<dbReference type="STRING" id="56408.A0A1E5RHF7"/>
<feature type="domain" description="MI" evidence="7">
    <location>
        <begin position="219"/>
        <end position="337"/>
    </location>
</feature>
<keyword evidence="2" id="KW-0507">mRNA processing</keyword>
<feature type="compositionally biased region" description="Basic and acidic residues" evidence="6">
    <location>
        <begin position="186"/>
        <end position="201"/>
    </location>
</feature>
<keyword evidence="3" id="KW-0508">mRNA splicing</keyword>
<feature type="compositionally biased region" description="Basic residues" evidence="6">
    <location>
        <begin position="453"/>
        <end position="464"/>
    </location>
</feature>
<dbReference type="PANTHER" id="PTHR18034:SF3">
    <property type="entry name" value="PRE-MRNA-SPLICING FACTOR CWC22 HOMOLOG"/>
    <property type="match status" value="1"/>
</dbReference>
<protein>
    <recommendedName>
        <fullName evidence="5">Pre-mRNA-splicing factor CWC22</fullName>
    </recommendedName>
</protein>
<evidence type="ECO:0000256" key="1">
    <source>
        <dbReference type="ARBA" id="ARBA00004123"/>
    </source>
</evidence>
<dbReference type="GO" id="GO:0000398">
    <property type="term" value="P:mRNA splicing, via spliceosome"/>
    <property type="evidence" value="ECO:0007669"/>
    <property type="project" value="TreeGrafter"/>
</dbReference>
<gene>
    <name evidence="8" type="ORF">AWRI3579_g1002</name>
</gene>
<sequence>MESLKPDNAEDLIKTLATAQAQFDYIQNLKLDDLNQIIPVYQNFCHIHEREPRVFANLLKYMFKRLFGDLKHMALLTLCCMFDSIVDEVIYLEAIQEYLVAQQYDYVATILTLKVFENEQLYQSLSENLLKKGVSVPFYYKDSLKEKLQQKQDIDPFKNTDEQVMITKEDLKSMPGFFGSIASPQAKDDSTNRENTEDKAKSDGNEYIVLDMTKKEQQEFQKKIYLVIKGSLSGEEAAHKLIKLKLTRPGEKLQAVDVLVKSCSHEQTYSKYYGIMAELLCQFHKSWCTSFADYFERLYTKDCETYEPNQLRNVGKLYGHLFASDYIGFESFEIVHMNQEESTASSRIFVKFIFSELVMDIGIKELKERLNEPYIQPFLKNMFPMDVVDVNGVFDSKALDRMRFSINFFTAIKLGALTDKMREQLKSVEASLRNPSRESRFQNTRAPSGGPRERRRSISPARKT</sequence>
<dbReference type="GO" id="GO:0071013">
    <property type="term" value="C:catalytic step 2 spliceosome"/>
    <property type="evidence" value="ECO:0007669"/>
    <property type="project" value="TreeGrafter"/>
</dbReference>
<feature type="region of interest" description="Disordered" evidence="6">
    <location>
        <begin position="429"/>
        <end position="464"/>
    </location>
</feature>
<reference evidence="9" key="1">
    <citation type="journal article" date="2016" name="Genome Announc.">
        <title>Genome sequences of three species of Hanseniaspora isolated from spontaneous wine fermentations.</title>
        <authorList>
            <person name="Sternes P.R."/>
            <person name="Lee D."/>
            <person name="Kutyna D.R."/>
            <person name="Borneman A.R."/>
        </authorList>
    </citation>
    <scope>NUCLEOTIDE SEQUENCE [LARGE SCALE GENOMIC DNA]</scope>
    <source>
        <strain evidence="9">AWRI3579</strain>
    </source>
</reference>
<evidence type="ECO:0000259" key="7">
    <source>
        <dbReference type="PROSITE" id="PS51366"/>
    </source>
</evidence>
<dbReference type="OrthoDB" id="3938623at2759"/>
<accession>A0A1E5RHF7</accession>